<protein>
    <recommendedName>
        <fullName evidence="8">BI1-like protein</fullName>
    </recommendedName>
</protein>
<keyword evidence="7" id="KW-1185">Reference proteome</keyword>
<dbReference type="Pfam" id="PF01027">
    <property type="entry name" value="Bax1-I"/>
    <property type="match status" value="1"/>
</dbReference>
<feature type="transmembrane region" description="Helical" evidence="5">
    <location>
        <begin position="132"/>
        <end position="150"/>
    </location>
</feature>
<keyword evidence="2 5" id="KW-0812">Transmembrane</keyword>
<dbReference type="Proteomes" id="UP001055712">
    <property type="component" value="Unassembled WGS sequence"/>
</dbReference>
<evidence type="ECO:0000256" key="2">
    <source>
        <dbReference type="ARBA" id="ARBA00022692"/>
    </source>
</evidence>
<sequence length="247" mass="27636">MGVGDQKSWFGGRGGDDLETGMALYPGADSLDNTLRWGFIRKVYSIIALQLVLTTCVAAFVVFSKPTQHFLLANWGIQIALLLVSMLALIPLYIYRNSHPQNLVILGLWTCIFSVTVGMACSFYQPEIVLEALLITAAMVCGLTLYAFHATRRGLDLTFMGPMLFCCLNAMIIWSIIQLFFHPGPVGRTIFALLGAILFSAYLVLDTQMLISRFELDDYIWAAVTIYLDVVNLFLYILRLLGEQRNN</sequence>
<dbReference type="PANTHER" id="PTHR23291:SF50">
    <property type="entry name" value="PROTEIN LIFEGUARD 4"/>
    <property type="match status" value="1"/>
</dbReference>
<comment type="similarity">
    <text evidence="5">Belongs to the BI1 family.</text>
</comment>
<name>A0A9D4Z205_CHLVU</name>
<evidence type="ECO:0000256" key="3">
    <source>
        <dbReference type="ARBA" id="ARBA00022989"/>
    </source>
</evidence>
<evidence type="ECO:0000313" key="6">
    <source>
        <dbReference type="EMBL" id="KAI3438415.1"/>
    </source>
</evidence>
<organism evidence="6 7">
    <name type="scientific">Chlorella vulgaris</name>
    <name type="common">Green alga</name>
    <dbReference type="NCBI Taxonomy" id="3077"/>
    <lineage>
        <taxon>Eukaryota</taxon>
        <taxon>Viridiplantae</taxon>
        <taxon>Chlorophyta</taxon>
        <taxon>core chlorophytes</taxon>
        <taxon>Trebouxiophyceae</taxon>
        <taxon>Chlorellales</taxon>
        <taxon>Chlorellaceae</taxon>
        <taxon>Chlorella clade</taxon>
        <taxon>Chlorella</taxon>
    </lineage>
</organism>
<dbReference type="EMBL" id="SIDB01000001">
    <property type="protein sequence ID" value="KAI3438415.1"/>
    <property type="molecule type" value="Genomic_DNA"/>
</dbReference>
<dbReference type="OrthoDB" id="7933078at2759"/>
<evidence type="ECO:0000313" key="7">
    <source>
        <dbReference type="Proteomes" id="UP001055712"/>
    </source>
</evidence>
<dbReference type="PANTHER" id="PTHR23291">
    <property type="entry name" value="BAX INHIBITOR-RELATED"/>
    <property type="match status" value="1"/>
</dbReference>
<comment type="subcellular location">
    <subcellularLocation>
        <location evidence="1">Membrane</location>
        <topology evidence="1">Multi-pass membrane protein</topology>
    </subcellularLocation>
</comment>
<evidence type="ECO:0000256" key="5">
    <source>
        <dbReference type="RuleBase" id="RU004379"/>
    </source>
</evidence>
<feature type="transmembrane region" description="Helical" evidence="5">
    <location>
        <begin position="157"/>
        <end position="177"/>
    </location>
</feature>
<feature type="transmembrane region" description="Helical" evidence="5">
    <location>
        <begin position="75"/>
        <end position="95"/>
    </location>
</feature>
<feature type="transmembrane region" description="Helical" evidence="5">
    <location>
        <begin position="43"/>
        <end position="63"/>
    </location>
</feature>
<feature type="transmembrane region" description="Helical" evidence="5">
    <location>
        <begin position="189"/>
        <end position="207"/>
    </location>
</feature>
<evidence type="ECO:0000256" key="1">
    <source>
        <dbReference type="ARBA" id="ARBA00004141"/>
    </source>
</evidence>
<gene>
    <name evidence="6" type="ORF">D9Q98_000846</name>
</gene>
<feature type="transmembrane region" description="Helical" evidence="5">
    <location>
        <begin position="102"/>
        <end position="126"/>
    </location>
</feature>
<evidence type="ECO:0008006" key="8">
    <source>
        <dbReference type="Google" id="ProtNLM"/>
    </source>
</evidence>
<comment type="caution">
    <text evidence="6">The sequence shown here is derived from an EMBL/GenBank/DDBJ whole genome shotgun (WGS) entry which is preliminary data.</text>
</comment>
<evidence type="ECO:0000256" key="4">
    <source>
        <dbReference type="ARBA" id="ARBA00023136"/>
    </source>
</evidence>
<dbReference type="AlphaFoldDB" id="A0A9D4Z205"/>
<reference evidence="6" key="1">
    <citation type="journal article" date="2019" name="Plant J.">
        <title>Chlorella vulgaris genome assembly and annotation reveals the molecular basis for metabolic acclimation to high light conditions.</title>
        <authorList>
            <person name="Cecchin M."/>
            <person name="Marcolungo L."/>
            <person name="Rossato M."/>
            <person name="Girolomoni L."/>
            <person name="Cosentino E."/>
            <person name="Cuine S."/>
            <person name="Li-Beisson Y."/>
            <person name="Delledonne M."/>
            <person name="Ballottari M."/>
        </authorList>
    </citation>
    <scope>NUCLEOTIDE SEQUENCE</scope>
    <source>
        <strain evidence="6">211/11P</strain>
    </source>
</reference>
<keyword evidence="4 5" id="KW-0472">Membrane</keyword>
<accession>A0A9D4Z205</accession>
<proteinExistence type="inferred from homology"/>
<feature type="transmembrane region" description="Helical" evidence="5">
    <location>
        <begin position="219"/>
        <end position="238"/>
    </location>
</feature>
<dbReference type="InterPro" id="IPR006214">
    <property type="entry name" value="Bax_inhibitor_1-related"/>
</dbReference>
<reference evidence="6" key="2">
    <citation type="submission" date="2020-11" db="EMBL/GenBank/DDBJ databases">
        <authorList>
            <person name="Cecchin M."/>
            <person name="Marcolungo L."/>
            <person name="Rossato M."/>
            <person name="Girolomoni L."/>
            <person name="Cosentino E."/>
            <person name="Cuine S."/>
            <person name="Li-Beisson Y."/>
            <person name="Delledonne M."/>
            <person name="Ballottari M."/>
        </authorList>
    </citation>
    <scope>NUCLEOTIDE SEQUENCE</scope>
    <source>
        <strain evidence="6">211/11P</strain>
        <tissue evidence="6">Whole cell</tissue>
    </source>
</reference>
<keyword evidence="3 5" id="KW-1133">Transmembrane helix</keyword>
<dbReference type="GO" id="GO:0016020">
    <property type="term" value="C:membrane"/>
    <property type="evidence" value="ECO:0007669"/>
    <property type="project" value="UniProtKB-SubCell"/>
</dbReference>